<keyword evidence="2 5" id="KW-0808">Transferase</keyword>
<evidence type="ECO:0000313" key="5">
    <source>
        <dbReference type="EMBL" id="CAA6799653.1"/>
    </source>
</evidence>
<dbReference type="InterPro" id="IPR016181">
    <property type="entry name" value="Acyl_CoA_acyltransferase"/>
</dbReference>
<dbReference type="AlphaFoldDB" id="A0A6S6SAM4"/>
<evidence type="ECO:0000256" key="2">
    <source>
        <dbReference type="ARBA" id="ARBA00022679"/>
    </source>
</evidence>
<dbReference type="GO" id="GO:0008080">
    <property type="term" value="F:N-acetyltransferase activity"/>
    <property type="evidence" value="ECO:0007669"/>
    <property type="project" value="TreeGrafter"/>
</dbReference>
<accession>A0A6S6SAM4</accession>
<dbReference type="Gene3D" id="3.40.630.30">
    <property type="match status" value="1"/>
</dbReference>
<dbReference type="Pfam" id="PF00583">
    <property type="entry name" value="Acetyltransf_1"/>
    <property type="match status" value="1"/>
</dbReference>
<proteinExistence type="inferred from homology"/>
<sequence>MNYTTRKATEDDFEGILGLIKELAAFENAPEKVLNTVEQMKAEQDLFHCYVVETEAHEIIGMALYYFAYYTWVGKSLYLDDLYVKEAYRGHRIGSDLLELLFQTAREHNCKRVRWQVLNWNAPAIALYQKCGAEIDNEWSNCDFDAKGIREFEVL</sequence>
<evidence type="ECO:0000256" key="1">
    <source>
        <dbReference type="ARBA" id="ARBA00008694"/>
    </source>
</evidence>
<name>A0A6S6SAM4_9BACT</name>
<gene>
    <name evidence="5" type="ORF">HELGO_WM29629</name>
</gene>
<dbReference type="FunFam" id="3.40.630.30:FF:000064">
    <property type="entry name" value="GNAT family acetyltransferase"/>
    <property type="match status" value="1"/>
</dbReference>
<dbReference type="EMBL" id="CACVAQ010000041">
    <property type="protein sequence ID" value="CAA6799653.1"/>
    <property type="molecule type" value="Genomic_DNA"/>
</dbReference>
<keyword evidence="3" id="KW-0012">Acyltransferase</keyword>
<dbReference type="SUPFAM" id="SSF55729">
    <property type="entry name" value="Acyl-CoA N-acyltransferases (Nat)"/>
    <property type="match status" value="1"/>
</dbReference>
<evidence type="ECO:0000259" key="4">
    <source>
        <dbReference type="PROSITE" id="PS51186"/>
    </source>
</evidence>
<reference evidence="5" key="1">
    <citation type="submission" date="2020-01" db="EMBL/GenBank/DDBJ databases">
        <authorList>
            <person name="Meier V. D."/>
            <person name="Meier V D."/>
        </authorList>
    </citation>
    <scope>NUCLEOTIDE SEQUENCE</scope>
    <source>
        <strain evidence="5">HLG_WM_MAG_10</strain>
    </source>
</reference>
<dbReference type="PANTHER" id="PTHR10545">
    <property type="entry name" value="DIAMINE N-ACETYLTRANSFERASE"/>
    <property type="match status" value="1"/>
</dbReference>
<feature type="domain" description="N-acetyltransferase" evidence="4">
    <location>
        <begin position="3"/>
        <end position="155"/>
    </location>
</feature>
<dbReference type="PANTHER" id="PTHR10545:SF29">
    <property type="entry name" value="GH14572P-RELATED"/>
    <property type="match status" value="1"/>
</dbReference>
<evidence type="ECO:0000256" key="3">
    <source>
        <dbReference type="ARBA" id="ARBA00023315"/>
    </source>
</evidence>
<dbReference type="InterPro" id="IPR000182">
    <property type="entry name" value="GNAT_dom"/>
</dbReference>
<protein>
    <submittedName>
        <fullName evidence="5">GNAT family N-acetyltransferase</fullName>
    </submittedName>
</protein>
<dbReference type="PROSITE" id="PS51186">
    <property type="entry name" value="GNAT"/>
    <property type="match status" value="1"/>
</dbReference>
<comment type="similarity">
    <text evidence="1">Belongs to the acetyltransferase family.</text>
</comment>
<dbReference type="CDD" id="cd04301">
    <property type="entry name" value="NAT_SF"/>
    <property type="match status" value="1"/>
</dbReference>
<organism evidence="5">
    <name type="scientific">uncultured Aureispira sp</name>
    <dbReference type="NCBI Taxonomy" id="1331704"/>
    <lineage>
        <taxon>Bacteria</taxon>
        <taxon>Pseudomonadati</taxon>
        <taxon>Bacteroidota</taxon>
        <taxon>Saprospiria</taxon>
        <taxon>Saprospirales</taxon>
        <taxon>Saprospiraceae</taxon>
        <taxon>Aureispira</taxon>
        <taxon>environmental samples</taxon>
    </lineage>
</organism>
<dbReference type="InterPro" id="IPR051016">
    <property type="entry name" value="Diverse_Substrate_AcTransf"/>
</dbReference>